<evidence type="ECO:0000313" key="2">
    <source>
        <dbReference type="Proteomes" id="UP001558613"/>
    </source>
</evidence>
<reference evidence="1 2" key="1">
    <citation type="submission" date="2023-09" db="EMBL/GenBank/DDBJ databases">
        <authorList>
            <person name="Wang M."/>
        </authorList>
    </citation>
    <scope>NUCLEOTIDE SEQUENCE [LARGE SCALE GENOMIC DNA]</scope>
    <source>
        <strain evidence="1">GT-2023</strain>
        <tissue evidence="1">Liver</tissue>
    </source>
</reference>
<protein>
    <submittedName>
        <fullName evidence="1">Uncharacterized protein</fullName>
    </submittedName>
</protein>
<accession>A0ABR3L7B8</accession>
<dbReference type="EMBL" id="JAYMGO010000024">
    <property type="protein sequence ID" value="KAL1248728.1"/>
    <property type="molecule type" value="Genomic_DNA"/>
</dbReference>
<gene>
    <name evidence="1" type="ORF">QQF64_022046</name>
</gene>
<evidence type="ECO:0000313" key="1">
    <source>
        <dbReference type="EMBL" id="KAL1248728.1"/>
    </source>
</evidence>
<name>A0ABR3L7B8_9TELE</name>
<keyword evidence="2" id="KW-1185">Reference proteome</keyword>
<dbReference type="Proteomes" id="UP001558613">
    <property type="component" value="Unassembled WGS sequence"/>
</dbReference>
<sequence>MTVESSFQVLLKQDINECGTGEGLQSVITQPQLQTYIYTHTHRHPQRGEEHTLTEKKPGDLEEESEIHLIANACLASNVCFVYCSIEGFD</sequence>
<comment type="caution">
    <text evidence="1">The sequence shown here is derived from an EMBL/GenBank/DDBJ whole genome shotgun (WGS) entry which is preliminary data.</text>
</comment>
<proteinExistence type="predicted"/>
<organism evidence="1 2">
    <name type="scientific">Cirrhinus molitorella</name>
    <name type="common">mud carp</name>
    <dbReference type="NCBI Taxonomy" id="172907"/>
    <lineage>
        <taxon>Eukaryota</taxon>
        <taxon>Metazoa</taxon>
        <taxon>Chordata</taxon>
        <taxon>Craniata</taxon>
        <taxon>Vertebrata</taxon>
        <taxon>Euteleostomi</taxon>
        <taxon>Actinopterygii</taxon>
        <taxon>Neopterygii</taxon>
        <taxon>Teleostei</taxon>
        <taxon>Ostariophysi</taxon>
        <taxon>Cypriniformes</taxon>
        <taxon>Cyprinidae</taxon>
        <taxon>Labeoninae</taxon>
        <taxon>Labeonini</taxon>
        <taxon>Cirrhinus</taxon>
    </lineage>
</organism>